<evidence type="ECO:0000313" key="1">
    <source>
        <dbReference type="EMBL" id="KAL3963161.1"/>
    </source>
</evidence>
<name>A0ACC4E689_PURLI</name>
<protein>
    <submittedName>
        <fullName evidence="1">Uncharacterized protein</fullName>
    </submittedName>
</protein>
<dbReference type="EMBL" id="JBGNUJ010000002">
    <property type="protein sequence ID" value="KAL3963161.1"/>
    <property type="molecule type" value="Genomic_DNA"/>
</dbReference>
<evidence type="ECO:0000313" key="2">
    <source>
        <dbReference type="Proteomes" id="UP001638806"/>
    </source>
</evidence>
<dbReference type="Proteomes" id="UP001638806">
    <property type="component" value="Unassembled WGS sequence"/>
</dbReference>
<gene>
    <name evidence="1" type="ORF">ACCO45_000165</name>
</gene>
<comment type="caution">
    <text evidence="1">The sequence shown here is derived from an EMBL/GenBank/DDBJ whole genome shotgun (WGS) entry which is preliminary data.</text>
</comment>
<reference evidence="1" key="1">
    <citation type="submission" date="2024-12" db="EMBL/GenBank/DDBJ databases">
        <title>Comparative genomics and development of molecular markers within Purpureocillium lilacinum and among Purpureocillium species.</title>
        <authorList>
            <person name="Yeh Z.-Y."/>
            <person name="Ni N.-T."/>
            <person name="Lo P.-H."/>
            <person name="Mushyakhwo K."/>
            <person name="Lin C.-F."/>
            <person name="Nai Y.-S."/>
        </authorList>
    </citation>
    <scope>NUCLEOTIDE SEQUENCE</scope>
    <source>
        <strain evidence="1">NCHU-NPUST-175</strain>
    </source>
</reference>
<accession>A0ACC4E689</accession>
<organism evidence="1 2">
    <name type="scientific">Purpureocillium lilacinum</name>
    <name type="common">Paecilomyces lilacinus</name>
    <dbReference type="NCBI Taxonomy" id="33203"/>
    <lineage>
        <taxon>Eukaryota</taxon>
        <taxon>Fungi</taxon>
        <taxon>Dikarya</taxon>
        <taxon>Ascomycota</taxon>
        <taxon>Pezizomycotina</taxon>
        <taxon>Sordariomycetes</taxon>
        <taxon>Hypocreomycetidae</taxon>
        <taxon>Hypocreales</taxon>
        <taxon>Ophiocordycipitaceae</taxon>
        <taxon>Purpureocillium</taxon>
    </lineage>
</organism>
<sequence>MGILDTLGLQSKPKAQPSGGPVQVSYTSNPVPIPDDFLTTPPPPHGPSPPTPSTLPPRRSRSTPAASPSSCATCSPPASARSSSPSPRRPSRATPPPPQQSRPGGPRSSTSATATRPRAGLPRQRPHRLGPAGPRRPDMAALRAGPGVEQTLARVPADWRDGDGEWRLKGMNRRMRFLRGREVRTHYTVHLYLNDSKAESPTGEGHVGGATSFLSRDGTKRLDVNPKAGSVLIFQHEGLLHEGAMLDSGVKYTVRMDVLYRWEPEQESGNQG</sequence>
<keyword evidence="2" id="KW-1185">Reference proteome</keyword>
<proteinExistence type="predicted"/>